<organism evidence="3 4">
    <name type="scientific">Acinetobacter seifertii</name>
    <dbReference type="NCBI Taxonomy" id="1530123"/>
    <lineage>
        <taxon>Bacteria</taxon>
        <taxon>Pseudomonadati</taxon>
        <taxon>Pseudomonadota</taxon>
        <taxon>Gammaproteobacteria</taxon>
        <taxon>Moraxellales</taxon>
        <taxon>Moraxellaceae</taxon>
        <taxon>Acinetobacter</taxon>
        <taxon>Acinetobacter calcoaceticus/baumannii complex</taxon>
    </lineage>
</organism>
<sequence>MTNESIQALKVQALFENKQTYIIPMYQRNYAWGEKEIDQLILDIQDYQKQPEQLNQGQTQGSKKYYIGTLVVFERSKGTYEIIDGQQRFTTLTLLAICLKRLSKEEKNVLDMSWFNQFNLDFESRPKSSLTFQALLRGDHLQHLKSSEYNADLVQGFELLQRAMEKIINQGSLSVFCKYLFENVVIAQVLVPKDTDLNHYFEVMNNRGEQLEKHEILKAKLMSVLNQIKDEADKTSSMTLFTSIWNATANMESYVQYGFSTTQRDVIFGKDWGDFVPENASSLLEIFSRNVESKEQTSSKSNFKSISEMLKQVPERIKNKDTKEEKPERFNSIINFPNFLLQVLQIWLSQTMHNEKVALDDKQLIDQFEKYILLKGQGNQEHERVIENVKGFMFTLLKCKFIFDQYIVKRDYSTDHDDWSIKKLKRYENSGSYVNTLDGDSFEINQKILLLMTAFHVSTPTLSYKYWLNGALYWLYQNKDKSVSDYFNALQHLARKFIFQKYLSSGQIDYFDLIYDTPAIDDLKINQLKRKISFGNIENNFVFNYLDFLIYCNAEKRNLDDRYDVIKKFKFTQRSSVEHFYAQQIEGERDKLDHENLHRFGNLCLISSSKNSSIGNRLPSAKRDYFMPEIRKGKIDTLKLYLMIQTLEEEKVWKKEQILDHEKKMLDLFESDYKDFCEMCVGESIQ</sequence>
<evidence type="ECO:0000313" key="3">
    <source>
        <dbReference type="EMBL" id="QNX04878.1"/>
    </source>
</evidence>
<dbReference type="PANTHER" id="PTHR35149">
    <property type="entry name" value="SLL5132 PROTEIN"/>
    <property type="match status" value="1"/>
</dbReference>
<proteinExistence type="predicted"/>
<dbReference type="Pfam" id="PF07510">
    <property type="entry name" value="GmrSD_C"/>
    <property type="match status" value="1"/>
</dbReference>
<dbReference type="EMBL" id="CP061561">
    <property type="protein sequence ID" value="QNX04878.1"/>
    <property type="molecule type" value="Genomic_DNA"/>
</dbReference>
<dbReference type="Proteomes" id="UP000516862">
    <property type="component" value="Chromosome"/>
</dbReference>
<accession>A0A7H2QJR9</accession>
<dbReference type="AlphaFoldDB" id="A0A7H2QJR9"/>
<evidence type="ECO:0000259" key="2">
    <source>
        <dbReference type="Pfam" id="PF07510"/>
    </source>
</evidence>
<evidence type="ECO:0000259" key="1">
    <source>
        <dbReference type="Pfam" id="PF03235"/>
    </source>
</evidence>
<dbReference type="RefSeq" id="WP_119055122.1">
    <property type="nucleotide sequence ID" value="NZ_CP061561.1"/>
</dbReference>
<protein>
    <submittedName>
        <fullName evidence="3">DUF262 domain-containing protein</fullName>
    </submittedName>
</protein>
<reference evidence="4" key="1">
    <citation type="submission" date="2020-09" db="EMBL/GenBank/DDBJ databases">
        <title>Clinical and molecular characterization of Acinetobacter seifertii in Taiwan.</title>
        <authorList>
            <person name="Li L.-H."/>
            <person name="Yang Y.-S."/>
            <person name="Sun J.-R."/>
            <person name="Huang T.-W."/>
            <person name="Huang W.-C."/>
            <person name="Wang Y.-C."/>
            <person name="Kuo T.-H."/>
            <person name="Kuo S.-C."/>
            <person name="Chen T.-L."/>
        </authorList>
    </citation>
    <scope>NUCLEOTIDE SEQUENCE [LARGE SCALE GENOMIC DNA]</scope>
    <source>
        <strain evidence="4">AS73</strain>
    </source>
</reference>
<feature type="domain" description="GmrSD restriction endonucleases N-terminal" evidence="1">
    <location>
        <begin position="12"/>
        <end position="222"/>
    </location>
</feature>
<feature type="domain" description="GmrSD restriction endonucleases C-terminal" evidence="2">
    <location>
        <begin position="559"/>
        <end position="667"/>
    </location>
</feature>
<gene>
    <name evidence="3" type="ORF">IC796_16505</name>
</gene>
<name>A0A7H2QJR9_9GAMM</name>
<dbReference type="Pfam" id="PF03235">
    <property type="entry name" value="GmrSD_N"/>
    <property type="match status" value="1"/>
</dbReference>
<reference evidence="3 4" key="2">
    <citation type="submission" date="2020-09" db="EMBL/GenBank/DDBJ databases">
        <authorList>
            <person name="Chen F.-J."/>
            <person name="Lee Y.-T."/>
        </authorList>
    </citation>
    <scope>NUCLEOTIDE SEQUENCE [LARGE SCALE GENOMIC DNA]</scope>
    <source>
        <strain evidence="3 4">AS73</strain>
    </source>
</reference>
<dbReference type="InterPro" id="IPR004919">
    <property type="entry name" value="GmrSD_N"/>
</dbReference>
<dbReference type="InterPro" id="IPR011089">
    <property type="entry name" value="GmrSD_C"/>
</dbReference>
<dbReference type="PANTHER" id="PTHR35149:SF1">
    <property type="entry name" value="DUF5655 DOMAIN-CONTAINING PROTEIN"/>
    <property type="match status" value="1"/>
</dbReference>
<evidence type="ECO:0000313" key="4">
    <source>
        <dbReference type="Proteomes" id="UP000516862"/>
    </source>
</evidence>